<dbReference type="Pfam" id="PF01943">
    <property type="entry name" value="Polysacc_synt"/>
    <property type="match status" value="1"/>
</dbReference>
<gene>
    <name evidence="7" type="ORF">IAA89_02110</name>
</gene>
<accession>A0A9D9E5E0</accession>
<name>A0A9D9E5E0_9LACO</name>
<dbReference type="PIRSF" id="PIRSF038958">
    <property type="entry name" value="PG_synth_SpoVB"/>
    <property type="match status" value="1"/>
</dbReference>
<evidence type="ECO:0000256" key="1">
    <source>
        <dbReference type="ARBA" id="ARBA00004651"/>
    </source>
</evidence>
<protein>
    <submittedName>
        <fullName evidence="7">Polysaccharide biosynthesis protein</fullName>
    </submittedName>
</protein>
<feature type="transmembrane region" description="Helical" evidence="6">
    <location>
        <begin position="50"/>
        <end position="71"/>
    </location>
</feature>
<dbReference type="AlphaFoldDB" id="A0A9D9E5E0"/>
<keyword evidence="4 6" id="KW-1133">Transmembrane helix</keyword>
<dbReference type="EMBL" id="JADIMP010000038">
    <property type="protein sequence ID" value="MBO8441223.1"/>
    <property type="molecule type" value="Genomic_DNA"/>
</dbReference>
<evidence type="ECO:0000256" key="5">
    <source>
        <dbReference type="ARBA" id="ARBA00023136"/>
    </source>
</evidence>
<feature type="transmembrane region" description="Helical" evidence="6">
    <location>
        <begin position="329"/>
        <end position="349"/>
    </location>
</feature>
<feature type="transmembrane region" description="Helical" evidence="6">
    <location>
        <begin position="497"/>
        <end position="519"/>
    </location>
</feature>
<dbReference type="InterPro" id="IPR050833">
    <property type="entry name" value="Poly_Biosynth_Transport"/>
</dbReference>
<feature type="transmembrane region" description="Helical" evidence="6">
    <location>
        <begin position="275"/>
        <end position="295"/>
    </location>
</feature>
<feature type="transmembrane region" description="Helical" evidence="6">
    <location>
        <begin position="433"/>
        <end position="452"/>
    </location>
</feature>
<dbReference type="PANTHER" id="PTHR30250:SF21">
    <property type="entry name" value="LIPID II FLIPPASE MURJ"/>
    <property type="match status" value="1"/>
</dbReference>
<comment type="subcellular location">
    <subcellularLocation>
        <location evidence="1">Cell membrane</location>
        <topology evidence="1">Multi-pass membrane protein</topology>
    </subcellularLocation>
</comment>
<organism evidence="7 8">
    <name type="scientific">Candidatus Gallilactobacillus intestinavium</name>
    <dbReference type="NCBI Taxonomy" id="2840838"/>
    <lineage>
        <taxon>Bacteria</taxon>
        <taxon>Bacillati</taxon>
        <taxon>Bacillota</taxon>
        <taxon>Bacilli</taxon>
        <taxon>Lactobacillales</taxon>
        <taxon>Lactobacillaceae</taxon>
        <taxon>Lactobacillaceae incertae sedis</taxon>
        <taxon>Candidatus Gallilactobacillus</taxon>
    </lineage>
</organism>
<evidence type="ECO:0000256" key="2">
    <source>
        <dbReference type="ARBA" id="ARBA00022475"/>
    </source>
</evidence>
<evidence type="ECO:0000256" key="3">
    <source>
        <dbReference type="ARBA" id="ARBA00022692"/>
    </source>
</evidence>
<dbReference type="GO" id="GO:0005886">
    <property type="term" value="C:plasma membrane"/>
    <property type="evidence" value="ECO:0007669"/>
    <property type="project" value="UniProtKB-SubCell"/>
</dbReference>
<evidence type="ECO:0000256" key="6">
    <source>
        <dbReference type="SAM" id="Phobius"/>
    </source>
</evidence>
<feature type="transmembrane region" description="Helical" evidence="6">
    <location>
        <begin position="157"/>
        <end position="178"/>
    </location>
</feature>
<sequence length="571" mass="63778">MALNKENTKVMTRSEYRRNKLLSETQSVVNNVTDEEQLLRGTSWMTAASILSRVLGALYIIPWVAWFGTFYNQANALFSKGYNVYSIALMISTAGIPAAISKLIAHYNALDEYNVGFDLFKKGMLLSVITGLVAAILMLLAAPMHSLTNGDPNVAPVLRTLSLAIFVFPSLSMMRGLFQGYHMMAPSAISQFIEQIVRVIYMLSTTYLIMVLGKNPTKHWPLAVEQSTFAAAVGAIAGILLLFYEFYKYRNYFRRCSLISKNAINVSTTKLFKEIVWEAIPFTIVPSAIAIYQLFDQVTFFKIMRMTTNLSYSMQNNLYAYFDFNANKIIMIVVSLASAISATAIPLLTEVNTKNDIKGTNKQIIFTLKLFSFVMLPAALGMAAVAIPLYTLFYHYSLPGSIVLEYSAYLSILFGLYTILATIMQGIDENIKIINYLIIGFIVKCILQYPMVAIAQPIGPLLATTIGFGVSCWLVVKYLKRQYKIKYSVMFSSIDKIMLYSLITFIVARLIILLLGHVINLQYKLLALLAVALAAIIGGGLYAFLSLKSHLADELLGDRVDKLRKLLKLSK</sequence>
<feature type="transmembrane region" description="Helical" evidence="6">
    <location>
        <begin position="199"/>
        <end position="217"/>
    </location>
</feature>
<comment type="caution">
    <text evidence="7">The sequence shown here is derived from an EMBL/GenBank/DDBJ whole genome shotgun (WGS) entry which is preliminary data.</text>
</comment>
<feature type="transmembrane region" description="Helical" evidence="6">
    <location>
        <begin position="83"/>
        <end position="104"/>
    </location>
</feature>
<keyword evidence="2" id="KW-1003">Cell membrane</keyword>
<feature type="transmembrane region" description="Helical" evidence="6">
    <location>
        <begin position="525"/>
        <end position="545"/>
    </location>
</feature>
<feature type="transmembrane region" description="Helical" evidence="6">
    <location>
        <begin position="370"/>
        <end position="394"/>
    </location>
</feature>
<dbReference type="InterPro" id="IPR002797">
    <property type="entry name" value="Polysacc_synth"/>
</dbReference>
<reference evidence="7" key="2">
    <citation type="journal article" date="2021" name="PeerJ">
        <title>Extensive microbial diversity within the chicken gut microbiome revealed by metagenomics and culture.</title>
        <authorList>
            <person name="Gilroy R."/>
            <person name="Ravi A."/>
            <person name="Getino M."/>
            <person name="Pursley I."/>
            <person name="Horton D.L."/>
            <person name="Alikhan N.F."/>
            <person name="Baker D."/>
            <person name="Gharbi K."/>
            <person name="Hall N."/>
            <person name="Watson M."/>
            <person name="Adriaenssens E.M."/>
            <person name="Foster-Nyarko E."/>
            <person name="Jarju S."/>
            <person name="Secka A."/>
            <person name="Antonio M."/>
            <person name="Oren A."/>
            <person name="Chaudhuri R.R."/>
            <person name="La Ragione R."/>
            <person name="Hildebrand F."/>
            <person name="Pallen M.J."/>
        </authorList>
    </citation>
    <scope>NUCLEOTIDE SEQUENCE</scope>
    <source>
        <strain evidence="7">C6-149</strain>
    </source>
</reference>
<feature type="transmembrane region" description="Helical" evidence="6">
    <location>
        <begin position="458"/>
        <end position="476"/>
    </location>
</feature>
<reference evidence="7" key="1">
    <citation type="submission" date="2020-10" db="EMBL/GenBank/DDBJ databases">
        <authorList>
            <person name="Gilroy R."/>
        </authorList>
    </citation>
    <scope>NUCLEOTIDE SEQUENCE</scope>
    <source>
        <strain evidence="7">C6-149</strain>
    </source>
</reference>
<dbReference type="CDD" id="cd13124">
    <property type="entry name" value="MATE_SpoVB_like"/>
    <property type="match status" value="1"/>
</dbReference>
<dbReference type="InterPro" id="IPR024923">
    <property type="entry name" value="PG_synth_SpoVB"/>
</dbReference>
<feature type="transmembrane region" description="Helical" evidence="6">
    <location>
        <begin position="406"/>
        <end position="424"/>
    </location>
</feature>
<evidence type="ECO:0000313" key="7">
    <source>
        <dbReference type="EMBL" id="MBO8441223.1"/>
    </source>
</evidence>
<keyword evidence="3 6" id="KW-0812">Transmembrane</keyword>
<feature type="transmembrane region" description="Helical" evidence="6">
    <location>
        <begin position="125"/>
        <end position="145"/>
    </location>
</feature>
<keyword evidence="5 6" id="KW-0472">Membrane</keyword>
<dbReference type="PANTHER" id="PTHR30250">
    <property type="entry name" value="PST FAMILY PREDICTED COLANIC ACID TRANSPORTER"/>
    <property type="match status" value="1"/>
</dbReference>
<dbReference type="Proteomes" id="UP000823614">
    <property type="component" value="Unassembled WGS sequence"/>
</dbReference>
<feature type="transmembrane region" description="Helical" evidence="6">
    <location>
        <begin position="229"/>
        <end position="247"/>
    </location>
</feature>
<evidence type="ECO:0000256" key="4">
    <source>
        <dbReference type="ARBA" id="ARBA00022989"/>
    </source>
</evidence>
<evidence type="ECO:0000313" key="8">
    <source>
        <dbReference type="Proteomes" id="UP000823614"/>
    </source>
</evidence>
<proteinExistence type="predicted"/>